<name>A0A286F9C3_9BACT</name>
<feature type="chain" id="PRO_5012334881" evidence="1">
    <location>
        <begin position="21"/>
        <end position="57"/>
    </location>
</feature>
<organism evidence="2 3">
    <name type="scientific">Spirosoma fluviale</name>
    <dbReference type="NCBI Taxonomy" id="1597977"/>
    <lineage>
        <taxon>Bacteria</taxon>
        <taxon>Pseudomonadati</taxon>
        <taxon>Bacteroidota</taxon>
        <taxon>Cytophagia</taxon>
        <taxon>Cytophagales</taxon>
        <taxon>Cytophagaceae</taxon>
        <taxon>Spirosoma</taxon>
    </lineage>
</organism>
<keyword evidence="1" id="KW-0732">Signal</keyword>
<evidence type="ECO:0000313" key="2">
    <source>
        <dbReference type="EMBL" id="SOD79810.1"/>
    </source>
</evidence>
<accession>A0A286F9C3</accession>
<dbReference type="EMBL" id="OCNH01000001">
    <property type="protein sequence ID" value="SOD79810.1"/>
    <property type="molecule type" value="Genomic_DNA"/>
</dbReference>
<dbReference type="RefSeq" id="WP_179830117.1">
    <property type="nucleotide sequence ID" value="NZ_OCNH01000001.1"/>
</dbReference>
<dbReference type="Proteomes" id="UP000219452">
    <property type="component" value="Unassembled WGS sequence"/>
</dbReference>
<sequence length="57" mass="6129">MKKAILGLALLTTLATVSFAGEIRKEKKAKKAKTENCEKTSCDKGTTHACCMKKAQA</sequence>
<evidence type="ECO:0000256" key="1">
    <source>
        <dbReference type="SAM" id="SignalP"/>
    </source>
</evidence>
<dbReference type="AlphaFoldDB" id="A0A286F9C3"/>
<evidence type="ECO:0000313" key="3">
    <source>
        <dbReference type="Proteomes" id="UP000219452"/>
    </source>
</evidence>
<reference evidence="3" key="1">
    <citation type="submission" date="2017-09" db="EMBL/GenBank/DDBJ databases">
        <authorList>
            <person name="Varghese N."/>
            <person name="Submissions S."/>
        </authorList>
    </citation>
    <scope>NUCLEOTIDE SEQUENCE [LARGE SCALE GENOMIC DNA]</scope>
    <source>
        <strain evidence="3">DSM 29961</strain>
    </source>
</reference>
<protein>
    <submittedName>
        <fullName evidence="2">Uncharacterized protein</fullName>
    </submittedName>
</protein>
<gene>
    <name evidence="2" type="ORF">SAMN06269250_1106</name>
</gene>
<proteinExistence type="predicted"/>
<feature type="signal peptide" evidence="1">
    <location>
        <begin position="1"/>
        <end position="20"/>
    </location>
</feature>
<keyword evidence="3" id="KW-1185">Reference proteome</keyword>